<dbReference type="PRINTS" id="PR00080">
    <property type="entry name" value="SDRFAMILY"/>
</dbReference>
<dbReference type="PANTHER" id="PTHR44196:SF1">
    <property type="entry name" value="DEHYDROGENASE_REDUCTASE SDR FAMILY MEMBER 7B"/>
    <property type="match status" value="1"/>
</dbReference>
<dbReference type="PANTHER" id="PTHR44196">
    <property type="entry name" value="DEHYDROGENASE/REDUCTASE SDR FAMILY MEMBER 7B"/>
    <property type="match status" value="1"/>
</dbReference>
<dbReference type="GO" id="GO:0016020">
    <property type="term" value="C:membrane"/>
    <property type="evidence" value="ECO:0007669"/>
    <property type="project" value="TreeGrafter"/>
</dbReference>
<comment type="caution">
    <text evidence="5">The sequence shown here is derived from an EMBL/GenBank/DDBJ whole genome shotgun (WGS) entry which is preliminary data.</text>
</comment>
<evidence type="ECO:0000259" key="4">
    <source>
        <dbReference type="SMART" id="SM00822"/>
    </source>
</evidence>
<dbReference type="RefSeq" id="WP_184534086.1">
    <property type="nucleotide sequence ID" value="NZ_JACHJW010000001.1"/>
</dbReference>
<keyword evidence="2" id="KW-0560">Oxidoreductase</keyword>
<organism evidence="5 6">
    <name type="scientific">Micromonospora polyrhachis</name>
    <dbReference type="NCBI Taxonomy" id="1282883"/>
    <lineage>
        <taxon>Bacteria</taxon>
        <taxon>Bacillati</taxon>
        <taxon>Actinomycetota</taxon>
        <taxon>Actinomycetes</taxon>
        <taxon>Micromonosporales</taxon>
        <taxon>Micromonosporaceae</taxon>
        <taxon>Micromonospora</taxon>
    </lineage>
</organism>
<dbReference type="EMBL" id="JACHJW010000001">
    <property type="protein sequence ID" value="MBB4957913.1"/>
    <property type="molecule type" value="Genomic_DNA"/>
</dbReference>
<evidence type="ECO:0000313" key="5">
    <source>
        <dbReference type="EMBL" id="MBB4957913.1"/>
    </source>
</evidence>
<dbReference type="PRINTS" id="PR00081">
    <property type="entry name" value="GDHRDH"/>
</dbReference>
<protein>
    <submittedName>
        <fullName evidence="5">Short-subunit dehydrogenase</fullName>
    </submittedName>
</protein>
<dbReference type="Pfam" id="PF00106">
    <property type="entry name" value="adh_short"/>
    <property type="match status" value="1"/>
</dbReference>
<reference evidence="5 6" key="1">
    <citation type="submission" date="2020-08" db="EMBL/GenBank/DDBJ databases">
        <title>Sequencing the genomes of 1000 actinobacteria strains.</title>
        <authorList>
            <person name="Klenk H.-P."/>
        </authorList>
    </citation>
    <scope>NUCLEOTIDE SEQUENCE [LARGE SCALE GENOMIC DNA]</scope>
    <source>
        <strain evidence="5 6">DSM 45886</strain>
    </source>
</reference>
<dbReference type="InterPro" id="IPR002347">
    <property type="entry name" value="SDR_fam"/>
</dbReference>
<sequence length="263" mass="27832">MQIPGRVFVVTGGGNGIGRQVALQLLHSGAHVAAVDLDVNRLEETSALAGTAAQRLSTHVVDVTDRHAVDALVGAVLDTHGQVDGVINLAGIVHRFVRIPQLTRDEIERIVNVNFWGTVNVSLAFLPELVKRPAASLVNVSSLSGLVSFAGQAFYSATKGAVKQFTEGLYQELIDTNVAVTVVFPGNISTNISGNSGVRMIDAGGRKVRATTPERTAQKIVRAVEKGTFRVVIGSDARLLDGLSRVAPRLAANIVAKQMKSVL</sequence>
<keyword evidence="6" id="KW-1185">Reference proteome</keyword>
<name>A0A7W7SNC2_9ACTN</name>
<evidence type="ECO:0000256" key="2">
    <source>
        <dbReference type="ARBA" id="ARBA00023002"/>
    </source>
</evidence>
<dbReference type="Proteomes" id="UP000578819">
    <property type="component" value="Unassembled WGS sequence"/>
</dbReference>
<evidence type="ECO:0000313" key="6">
    <source>
        <dbReference type="Proteomes" id="UP000578819"/>
    </source>
</evidence>
<dbReference type="Gene3D" id="3.40.50.720">
    <property type="entry name" value="NAD(P)-binding Rossmann-like Domain"/>
    <property type="match status" value="1"/>
</dbReference>
<dbReference type="SUPFAM" id="SSF51735">
    <property type="entry name" value="NAD(P)-binding Rossmann-fold domains"/>
    <property type="match status" value="1"/>
</dbReference>
<evidence type="ECO:0000256" key="1">
    <source>
        <dbReference type="ARBA" id="ARBA00006484"/>
    </source>
</evidence>
<dbReference type="SMART" id="SM00822">
    <property type="entry name" value="PKS_KR"/>
    <property type="match status" value="1"/>
</dbReference>
<proteinExistence type="inferred from homology"/>
<dbReference type="AlphaFoldDB" id="A0A7W7SNC2"/>
<dbReference type="GO" id="GO:0016491">
    <property type="term" value="F:oxidoreductase activity"/>
    <property type="evidence" value="ECO:0007669"/>
    <property type="project" value="UniProtKB-KW"/>
</dbReference>
<evidence type="ECO:0000256" key="3">
    <source>
        <dbReference type="RuleBase" id="RU000363"/>
    </source>
</evidence>
<comment type="similarity">
    <text evidence="1 3">Belongs to the short-chain dehydrogenases/reductases (SDR) family.</text>
</comment>
<dbReference type="InterPro" id="IPR057326">
    <property type="entry name" value="KR_dom"/>
</dbReference>
<gene>
    <name evidence="5" type="ORF">FHR38_001646</name>
</gene>
<dbReference type="InterPro" id="IPR036291">
    <property type="entry name" value="NAD(P)-bd_dom_sf"/>
</dbReference>
<feature type="domain" description="Ketoreductase" evidence="4">
    <location>
        <begin position="6"/>
        <end position="191"/>
    </location>
</feature>
<accession>A0A7W7SNC2</accession>